<proteinExistence type="predicted"/>
<reference evidence="2 3" key="1">
    <citation type="submission" date="2018-02" db="EMBL/GenBank/DDBJ databases">
        <title>The genomes of Aspergillus section Nigri reveals drivers in fungal speciation.</title>
        <authorList>
            <consortium name="DOE Joint Genome Institute"/>
            <person name="Vesth T.C."/>
            <person name="Nybo J."/>
            <person name="Theobald S."/>
            <person name="Brandl J."/>
            <person name="Frisvad J.C."/>
            <person name="Nielsen K.F."/>
            <person name="Lyhne E.K."/>
            <person name="Kogle M.E."/>
            <person name="Kuo A."/>
            <person name="Riley R."/>
            <person name="Clum A."/>
            <person name="Nolan M."/>
            <person name="Lipzen A."/>
            <person name="Salamov A."/>
            <person name="Henrissat B."/>
            <person name="Wiebenga A."/>
            <person name="De vries R.P."/>
            <person name="Grigoriev I.V."/>
            <person name="Mortensen U.H."/>
            <person name="Andersen M.R."/>
            <person name="Baker S.E."/>
        </authorList>
    </citation>
    <scope>NUCLEOTIDE SEQUENCE [LARGE SCALE GENOMIC DNA]</scope>
    <source>
        <strain evidence="2 3">CBS 101889</strain>
    </source>
</reference>
<keyword evidence="3" id="KW-1185">Reference proteome</keyword>
<dbReference type="VEuPathDB" id="FungiDB:BO97DRAFT_43969"/>
<dbReference type="RefSeq" id="XP_025552268.1">
    <property type="nucleotide sequence ID" value="XM_025698004.1"/>
</dbReference>
<dbReference type="AlphaFoldDB" id="A0A395I3Y2"/>
<dbReference type="Proteomes" id="UP000248961">
    <property type="component" value="Unassembled WGS sequence"/>
</dbReference>
<sequence>MCCAPVASTPVQTCRQPRAPSEVPSPVPRERPSLVSAGGRLENSSRWRIDSESTPPGGAANPESGRRNESSLEIMDAQSYYGRSTGQASSFPPSHALGSKVQGSLSDSLFLTCLQQP</sequence>
<evidence type="ECO:0000313" key="2">
    <source>
        <dbReference type="EMBL" id="RAL13114.1"/>
    </source>
</evidence>
<dbReference type="GeneID" id="37202293"/>
<gene>
    <name evidence="2" type="ORF">BO97DRAFT_43969</name>
</gene>
<evidence type="ECO:0000256" key="1">
    <source>
        <dbReference type="SAM" id="MobiDB-lite"/>
    </source>
</evidence>
<feature type="region of interest" description="Disordered" evidence="1">
    <location>
        <begin position="1"/>
        <end position="103"/>
    </location>
</feature>
<organism evidence="2 3">
    <name type="scientific">Aspergillus homomorphus (strain CBS 101889)</name>
    <dbReference type="NCBI Taxonomy" id="1450537"/>
    <lineage>
        <taxon>Eukaryota</taxon>
        <taxon>Fungi</taxon>
        <taxon>Dikarya</taxon>
        <taxon>Ascomycota</taxon>
        <taxon>Pezizomycotina</taxon>
        <taxon>Eurotiomycetes</taxon>
        <taxon>Eurotiomycetidae</taxon>
        <taxon>Eurotiales</taxon>
        <taxon>Aspergillaceae</taxon>
        <taxon>Aspergillus</taxon>
        <taxon>Aspergillus subgen. Circumdati</taxon>
    </lineage>
</organism>
<feature type="compositionally biased region" description="Polar residues" evidence="1">
    <location>
        <begin position="81"/>
        <end position="92"/>
    </location>
</feature>
<dbReference type="EMBL" id="KZ824280">
    <property type="protein sequence ID" value="RAL13114.1"/>
    <property type="molecule type" value="Genomic_DNA"/>
</dbReference>
<protein>
    <submittedName>
        <fullName evidence="2">Uncharacterized protein</fullName>
    </submittedName>
</protein>
<accession>A0A395I3Y2</accession>
<name>A0A395I3Y2_ASPHC</name>
<evidence type="ECO:0000313" key="3">
    <source>
        <dbReference type="Proteomes" id="UP000248961"/>
    </source>
</evidence>